<protein>
    <submittedName>
        <fullName evidence="1">Uncharacterized protein</fullName>
    </submittedName>
</protein>
<sequence length="323" mass="35741">MLRGLLNKLATKSINVAGKWQQQQLRCLNIHEYQGAELMGKCGINVPKRVAVSSVEEVRKTIQTTFPNEKELVVKSQILAGGRGLAKFTCGLQGGVHIVKIEQAEEIARKMLGQTLVTKQTGPQGKVVSKVYLCEKVSLVNETYYAITLDRTTAGPIIVIAALSNLDQKDSFSIMAFNDQTFLYSSTMELATKEALDNATEWIGMNFIPGGRANMSIALDQAVDMLSGIKQWVYPSVIPDIRSEGPLIIFGQHRGGFPDTLKVQGLLANMSTFSIDLKVQRSKEVPLEKPTPGVVRSYPVLASTWMNMRLLHLWLRYQSLSVL</sequence>
<keyword evidence="2" id="KW-1185">Reference proteome</keyword>
<gene>
    <name evidence="1" type="ORF">L2E82_10291</name>
</gene>
<dbReference type="EMBL" id="CM042010">
    <property type="protein sequence ID" value="KAI3780314.1"/>
    <property type="molecule type" value="Genomic_DNA"/>
</dbReference>
<accession>A0ACB9G9Z7</accession>
<proteinExistence type="predicted"/>
<reference evidence="1 2" key="2">
    <citation type="journal article" date="2022" name="Mol. Ecol. Resour.">
        <title>The genomes of chicory, endive, great burdock and yacon provide insights into Asteraceae paleo-polyploidization history and plant inulin production.</title>
        <authorList>
            <person name="Fan W."/>
            <person name="Wang S."/>
            <person name="Wang H."/>
            <person name="Wang A."/>
            <person name="Jiang F."/>
            <person name="Liu H."/>
            <person name="Zhao H."/>
            <person name="Xu D."/>
            <person name="Zhang Y."/>
        </authorList>
    </citation>
    <scope>NUCLEOTIDE SEQUENCE [LARGE SCALE GENOMIC DNA]</scope>
    <source>
        <strain evidence="2">cv. Punajuju</strain>
        <tissue evidence="1">Leaves</tissue>
    </source>
</reference>
<evidence type="ECO:0000313" key="1">
    <source>
        <dbReference type="EMBL" id="KAI3780314.1"/>
    </source>
</evidence>
<comment type="caution">
    <text evidence="1">The sequence shown here is derived from an EMBL/GenBank/DDBJ whole genome shotgun (WGS) entry which is preliminary data.</text>
</comment>
<reference evidence="2" key="1">
    <citation type="journal article" date="2022" name="Mol. Ecol. Resour.">
        <title>The genomes of chicory, endive, great burdock and yacon provide insights into Asteraceae palaeo-polyploidization history and plant inulin production.</title>
        <authorList>
            <person name="Fan W."/>
            <person name="Wang S."/>
            <person name="Wang H."/>
            <person name="Wang A."/>
            <person name="Jiang F."/>
            <person name="Liu H."/>
            <person name="Zhao H."/>
            <person name="Xu D."/>
            <person name="Zhang Y."/>
        </authorList>
    </citation>
    <scope>NUCLEOTIDE SEQUENCE [LARGE SCALE GENOMIC DNA]</scope>
    <source>
        <strain evidence="2">cv. Punajuju</strain>
    </source>
</reference>
<dbReference type="Proteomes" id="UP001055811">
    <property type="component" value="Linkage Group LG02"/>
</dbReference>
<name>A0ACB9G9Z7_CICIN</name>
<evidence type="ECO:0000313" key="2">
    <source>
        <dbReference type="Proteomes" id="UP001055811"/>
    </source>
</evidence>
<organism evidence="1 2">
    <name type="scientific">Cichorium intybus</name>
    <name type="common">Chicory</name>
    <dbReference type="NCBI Taxonomy" id="13427"/>
    <lineage>
        <taxon>Eukaryota</taxon>
        <taxon>Viridiplantae</taxon>
        <taxon>Streptophyta</taxon>
        <taxon>Embryophyta</taxon>
        <taxon>Tracheophyta</taxon>
        <taxon>Spermatophyta</taxon>
        <taxon>Magnoliopsida</taxon>
        <taxon>eudicotyledons</taxon>
        <taxon>Gunneridae</taxon>
        <taxon>Pentapetalae</taxon>
        <taxon>asterids</taxon>
        <taxon>campanulids</taxon>
        <taxon>Asterales</taxon>
        <taxon>Asteraceae</taxon>
        <taxon>Cichorioideae</taxon>
        <taxon>Cichorieae</taxon>
        <taxon>Cichoriinae</taxon>
        <taxon>Cichorium</taxon>
    </lineage>
</organism>